<dbReference type="RefSeq" id="WP_395417155.1">
    <property type="nucleotide sequence ID" value="NZ_JBIPKE010000015.1"/>
</dbReference>
<gene>
    <name evidence="1" type="ORF">ACHKAR_09155</name>
</gene>
<evidence type="ECO:0000313" key="1">
    <source>
        <dbReference type="EMBL" id="MFH6983605.1"/>
    </source>
</evidence>
<dbReference type="Proteomes" id="UP001610063">
    <property type="component" value="Unassembled WGS sequence"/>
</dbReference>
<reference evidence="1 2" key="1">
    <citation type="journal article" date="2013" name="Int. J. Syst. Evol. Microbiol.">
        <title>Marinoscillum luteum sp. nov., isolated from marine sediment.</title>
        <authorList>
            <person name="Cha I.T."/>
            <person name="Park S.J."/>
            <person name="Kim S.J."/>
            <person name="Kim J.G."/>
            <person name="Jung M.Y."/>
            <person name="Shin K.S."/>
            <person name="Kwon K.K."/>
            <person name="Yang S.H."/>
            <person name="Seo Y.S."/>
            <person name="Rhee S.K."/>
        </authorList>
    </citation>
    <scope>NUCLEOTIDE SEQUENCE [LARGE SCALE GENOMIC DNA]</scope>
    <source>
        <strain evidence="1 2">KCTC 23939</strain>
    </source>
</reference>
<accession>A0ABW7N7N0</accession>
<dbReference type="EMBL" id="JBIPKE010000015">
    <property type="protein sequence ID" value="MFH6983605.1"/>
    <property type="molecule type" value="Genomic_DNA"/>
</dbReference>
<evidence type="ECO:0008006" key="3">
    <source>
        <dbReference type="Google" id="ProtNLM"/>
    </source>
</evidence>
<evidence type="ECO:0000313" key="2">
    <source>
        <dbReference type="Proteomes" id="UP001610063"/>
    </source>
</evidence>
<name>A0ABW7N7N0_9BACT</name>
<protein>
    <recommendedName>
        <fullName evidence="3">DNA-binding protein</fullName>
    </recommendedName>
</protein>
<organism evidence="1 2">
    <name type="scientific">Marinoscillum luteum</name>
    <dbReference type="NCBI Taxonomy" id="861051"/>
    <lineage>
        <taxon>Bacteria</taxon>
        <taxon>Pseudomonadati</taxon>
        <taxon>Bacteroidota</taxon>
        <taxon>Cytophagia</taxon>
        <taxon>Cytophagales</taxon>
        <taxon>Reichenbachiellaceae</taxon>
        <taxon>Marinoscillum</taxon>
    </lineage>
</organism>
<sequence>MNDFIATPMSLSELANAYDVSNKIMKKWIDPHQKEIGKRVGLLYTPKQVMKIYECLGYPPYLDVK</sequence>
<proteinExistence type="predicted"/>
<comment type="caution">
    <text evidence="1">The sequence shown here is derived from an EMBL/GenBank/DDBJ whole genome shotgun (WGS) entry which is preliminary data.</text>
</comment>
<keyword evidence="2" id="KW-1185">Reference proteome</keyword>